<protein>
    <recommendedName>
        <fullName evidence="4">Major facilitator superfamily (MFS) profile domain-containing protein</fullName>
    </recommendedName>
</protein>
<name>A0A452YSN0_AEGTS</name>
<reference evidence="2" key="4">
    <citation type="submission" date="2019-03" db="UniProtKB">
        <authorList>
            <consortium name="EnsemblPlants"/>
        </authorList>
    </citation>
    <scope>IDENTIFICATION</scope>
</reference>
<dbReference type="Gramene" id="AET1Gv20522500.13">
    <property type="protein sequence ID" value="AET1Gv20522500.13"/>
    <property type="gene ID" value="AET1Gv20522500"/>
</dbReference>
<keyword evidence="3" id="KW-1185">Reference proteome</keyword>
<dbReference type="Proteomes" id="UP000015105">
    <property type="component" value="Chromosome 1D"/>
</dbReference>
<dbReference type="EnsemblPlants" id="AET1Gv20522500.13">
    <property type="protein sequence ID" value="AET1Gv20522500.13"/>
    <property type="gene ID" value="AET1Gv20522500"/>
</dbReference>
<evidence type="ECO:0000313" key="3">
    <source>
        <dbReference type="Proteomes" id="UP000015105"/>
    </source>
</evidence>
<evidence type="ECO:0008006" key="4">
    <source>
        <dbReference type="Google" id="ProtNLM"/>
    </source>
</evidence>
<reference evidence="3" key="2">
    <citation type="journal article" date="2017" name="Nat. Plants">
        <title>The Aegilops tauschii genome reveals multiple impacts of transposons.</title>
        <authorList>
            <person name="Zhao G."/>
            <person name="Zou C."/>
            <person name="Li K."/>
            <person name="Wang K."/>
            <person name="Li T."/>
            <person name="Gao L."/>
            <person name="Zhang X."/>
            <person name="Wang H."/>
            <person name="Yang Z."/>
            <person name="Liu X."/>
            <person name="Jiang W."/>
            <person name="Mao L."/>
            <person name="Kong X."/>
            <person name="Jiao Y."/>
            <person name="Jia J."/>
        </authorList>
    </citation>
    <scope>NUCLEOTIDE SEQUENCE [LARGE SCALE GENOMIC DNA]</scope>
    <source>
        <strain evidence="3">cv. AL8/78</strain>
    </source>
</reference>
<sequence>RLAIMAFNQTRPYFYAFYIAKTLTAMVSEGAMMCLSLAYVVTSSIASLANFKFFPIFPYMTGAQLDAMHGLLSLSPRVVQADKVPEGRRAAAFGVFSGVCTAGFVGGTIAARFLSVSSTFQVCLRAPRAFASAT</sequence>
<feature type="transmembrane region" description="Helical" evidence="1">
    <location>
        <begin position="92"/>
        <end position="115"/>
    </location>
</feature>
<evidence type="ECO:0000256" key="1">
    <source>
        <dbReference type="SAM" id="Phobius"/>
    </source>
</evidence>
<evidence type="ECO:0000313" key="2">
    <source>
        <dbReference type="EnsemblPlants" id="AET1Gv20522500.13"/>
    </source>
</evidence>
<keyword evidence="1" id="KW-0812">Transmembrane</keyword>
<dbReference type="AlphaFoldDB" id="A0A452YSN0"/>
<proteinExistence type="predicted"/>
<keyword evidence="1" id="KW-0472">Membrane</keyword>
<accession>A0A452YSN0</accession>
<reference evidence="3" key="1">
    <citation type="journal article" date="2014" name="Science">
        <title>Ancient hybridizations among the ancestral genomes of bread wheat.</title>
        <authorList>
            <consortium name="International Wheat Genome Sequencing Consortium,"/>
            <person name="Marcussen T."/>
            <person name="Sandve S.R."/>
            <person name="Heier L."/>
            <person name="Spannagl M."/>
            <person name="Pfeifer M."/>
            <person name="Jakobsen K.S."/>
            <person name="Wulff B.B."/>
            <person name="Steuernagel B."/>
            <person name="Mayer K.F."/>
            <person name="Olsen O.A."/>
        </authorList>
    </citation>
    <scope>NUCLEOTIDE SEQUENCE [LARGE SCALE GENOMIC DNA]</scope>
    <source>
        <strain evidence="3">cv. AL8/78</strain>
    </source>
</reference>
<feature type="transmembrane region" description="Helical" evidence="1">
    <location>
        <begin position="15"/>
        <end position="41"/>
    </location>
</feature>
<keyword evidence="1" id="KW-1133">Transmembrane helix</keyword>
<reference evidence="2" key="5">
    <citation type="journal article" date="2021" name="G3 (Bethesda)">
        <title>Aegilops tauschii genome assembly Aet v5.0 features greater sequence contiguity and improved annotation.</title>
        <authorList>
            <person name="Wang L."/>
            <person name="Zhu T."/>
            <person name="Rodriguez J.C."/>
            <person name="Deal K.R."/>
            <person name="Dubcovsky J."/>
            <person name="McGuire P.E."/>
            <person name="Lux T."/>
            <person name="Spannagl M."/>
            <person name="Mayer K.F.X."/>
            <person name="Baldrich P."/>
            <person name="Meyers B.C."/>
            <person name="Huo N."/>
            <person name="Gu Y.Q."/>
            <person name="Zhou H."/>
            <person name="Devos K.M."/>
            <person name="Bennetzen J.L."/>
            <person name="Unver T."/>
            <person name="Budak H."/>
            <person name="Gulick P.J."/>
            <person name="Galiba G."/>
            <person name="Kalapos B."/>
            <person name="Nelson D.R."/>
            <person name="Li P."/>
            <person name="You F.M."/>
            <person name="Luo M.C."/>
            <person name="Dvorak J."/>
        </authorList>
    </citation>
    <scope>NUCLEOTIDE SEQUENCE [LARGE SCALE GENOMIC DNA]</scope>
    <source>
        <strain evidence="2">cv. AL8/78</strain>
    </source>
</reference>
<organism evidence="2 3">
    <name type="scientific">Aegilops tauschii subsp. strangulata</name>
    <name type="common">Goatgrass</name>
    <dbReference type="NCBI Taxonomy" id="200361"/>
    <lineage>
        <taxon>Eukaryota</taxon>
        <taxon>Viridiplantae</taxon>
        <taxon>Streptophyta</taxon>
        <taxon>Embryophyta</taxon>
        <taxon>Tracheophyta</taxon>
        <taxon>Spermatophyta</taxon>
        <taxon>Magnoliopsida</taxon>
        <taxon>Liliopsida</taxon>
        <taxon>Poales</taxon>
        <taxon>Poaceae</taxon>
        <taxon>BOP clade</taxon>
        <taxon>Pooideae</taxon>
        <taxon>Triticodae</taxon>
        <taxon>Triticeae</taxon>
        <taxon>Triticinae</taxon>
        <taxon>Aegilops</taxon>
    </lineage>
</organism>
<reference evidence="2" key="3">
    <citation type="journal article" date="2017" name="Nature">
        <title>Genome sequence of the progenitor of the wheat D genome Aegilops tauschii.</title>
        <authorList>
            <person name="Luo M.C."/>
            <person name="Gu Y.Q."/>
            <person name="Puiu D."/>
            <person name="Wang H."/>
            <person name="Twardziok S.O."/>
            <person name="Deal K.R."/>
            <person name="Huo N."/>
            <person name="Zhu T."/>
            <person name="Wang L."/>
            <person name="Wang Y."/>
            <person name="McGuire P.E."/>
            <person name="Liu S."/>
            <person name="Long H."/>
            <person name="Ramasamy R.K."/>
            <person name="Rodriguez J.C."/>
            <person name="Van S.L."/>
            <person name="Yuan L."/>
            <person name="Wang Z."/>
            <person name="Xia Z."/>
            <person name="Xiao L."/>
            <person name="Anderson O.D."/>
            <person name="Ouyang S."/>
            <person name="Liang Y."/>
            <person name="Zimin A.V."/>
            <person name="Pertea G."/>
            <person name="Qi P."/>
            <person name="Bennetzen J.L."/>
            <person name="Dai X."/>
            <person name="Dawson M.W."/>
            <person name="Muller H.G."/>
            <person name="Kugler K."/>
            <person name="Rivarola-Duarte L."/>
            <person name="Spannagl M."/>
            <person name="Mayer K.F.X."/>
            <person name="Lu F.H."/>
            <person name="Bevan M.W."/>
            <person name="Leroy P."/>
            <person name="Li P."/>
            <person name="You F.M."/>
            <person name="Sun Q."/>
            <person name="Liu Z."/>
            <person name="Lyons E."/>
            <person name="Wicker T."/>
            <person name="Salzberg S.L."/>
            <person name="Devos K.M."/>
            <person name="Dvorak J."/>
        </authorList>
    </citation>
    <scope>NUCLEOTIDE SEQUENCE [LARGE SCALE GENOMIC DNA]</scope>
    <source>
        <strain evidence="2">cv. AL8/78</strain>
    </source>
</reference>